<dbReference type="InterPro" id="IPR036396">
    <property type="entry name" value="Cyt_P450_sf"/>
</dbReference>
<dbReference type="PANTHER" id="PTHR24282:SF100">
    <property type="entry name" value="OS06G0191800 PROTEIN"/>
    <property type="match status" value="1"/>
</dbReference>
<keyword evidence="4" id="KW-0812">Transmembrane</keyword>
<reference evidence="11" key="3">
    <citation type="journal article" date="2017" name="Nature">
        <title>Genome sequence of the progenitor of the wheat D genome Aegilops tauschii.</title>
        <authorList>
            <person name="Luo M.C."/>
            <person name="Gu Y.Q."/>
            <person name="Puiu D."/>
            <person name="Wang H."/>
            <person name="Twardziok S.O."/>
            <person name="Deal K.R."/>
            <person name="Huo N."/>
            <person name="Zhu T."/>
            <person name="Wang L."/>
            <person name="Wang Y."/>
            <person name="McGuire P.E."/>
            <person name="Liu S."/>
            <person name="Long H."/>
            <person name="Ramasamy R.K."/>
            <person name="Rodriguez J.C."/>
            <person name="Van S.L."/>
            <person name="Yuan L."/>
            <person name="Wang Z."/>
            <person name="Xia Z."/>
            <person name="Xiao L."/>
            <person name="Anderson O.D."/>
            <person name="Ouyang S."/>
            <person name="Liang Y."/>
            <person name="Zimin A.V."/>
            <person name="Pertea G."/>
            <person name="Qi P."/>
            <person name="Bennetzen J.L."/>
            <person name="Dai X."/>
            <person name="Dawson M.W."/>
            <person name="Muller H.G."/>
            <person name="Kugler K."/>
            <person name="Rivarola-Duarte L."/>
            <person name="Spannagl M."/>
            <person name="Mayer K.F.X."/>
            <person name="Lu F.H."/>
            <person name="Bevan M.W."/>
            <person name="Leroy P."/>
            <person name="Li P."/>
            <person name="You F.M."/>
            <person name="Sun Q."/>
            <person name="Liu Z."/>
            <person name="Lyons E."/>
            <person name="Wicker T."/>
            <person name="Salzberg S.L."/>
            <person name="Devos K.M."/>
            <person name="Dvorak J."/>
        </authorList>
    </citation>
    <scope>NUCLEOTIDE SEQUENCE [LARGE SCALE GENOMIC DNA]</scope>
    <source>
        <strain evidence="11">cv. AL8/78</strain>
    </source>
</reference>
<dbReference type="GO" id="GO:0016705">
    <property type="term" value="F:oxidoreductase activity, acting on paired donors, with incorporation or reduction of molecular oxygen"/>
    <property type="evidence" value="ECO:0007669"/>
    <property type="project" value="InterPro"/>
</dbReference>
<evidence type="ECO:0000313" key="11">
    <source>
        <dbReference type="EnsemblPlants" id="AET7Gv20389300.7"/>
    </source>
</evidence>
<keyword evidence="3" id="KW-0349">Heme</keyword>
<dbReference type="Pfam" id="PF00067">
    <property type="entry name" value="p450"/>
    <property type="match status" value="1"/>
</dbReference>
<evidence type="ECO:0000313" key="12">
    <source>
        <dbReference type="Proteomes" id="UP000015105"/>
    </source>
</evidence>
<proteinExistence type="inferred from homology"/>
<comment type="subcellular location">
    <subcellularLocation>
        <location evidence="1">Membrane</location>
    </subcellularLocation>
</comment>
<evidence type="ECO:0000256" key="10">
    <source>
        <dbReference type="ARBA" id="ARBA00023136"/>
    </source>
</evidence>
<name>A0A453QZS7_AEGTS</name>
<dbReference type="GO" id="GO:0006629">
    <property type="term" value="P:lipid metabolic process"/>
    <property type="evidence" value="ECO:0007669"/>
    <property type="project" value="UniProtKB-ARBA"/>
</dbReference>
<dbReference type="GO" id="GO:0016020">
    <property type="term" value="C:membrane"/>
    <property type="evidence" value="ECO:0007669"/>
    <property type="project" value="UniProtKB-SubCell"/>
</dbReference>
<evidence type="ECO:0000256" key="1">
    <source>
        <dbReference type="ARBA" id="ARBA00004370"/>
    </source>
</evidence>
<dbReference type="Proteomes" id="UP000015105">
    <property type="component" value="Chromosome 7D"/>
</dbReference>
<dbReference type="Gramene" id="AET7Gv20389300.7">
    <property type="protein sequence ID" value="AET7Gv20389300.7"/>
    <property type="gene ID" value="AET7Gv20389300"/>
</dbReference>
<keyword evidence="6" id="KW-1133">Transmembrane helix</keyword>
<comment type="similarity">
    <text evidence="2">Belongs to the cytochrome P450 family.</text>
</comment>
<evidence type="ECO:0000256" key="8">
    <source>
        <dbReference type="ARBA" id="ARBA00023004"/>
    </source>
</evidence>
<keyword evidence="8" id="KW-0408">Iron</keyword>
<reference evidence="11" key="5">
    <citation type="journal article" date="2021" name="G3 (Bethesda)">
        <title>Aegilops tauschii genome assembly Aet v5.0 features greater sequence contiguity and improved annotation.</title>
        <authorList>
            <person name="Wang L."/>
            <person name="Zhu T."/>
            <person name="Rodriguez J.C."/>
            <person name="Deal K.R."/>
            <person name="Dubcovsky J."/>
            <person name="McGuire P.E."/>
            <person name="Lux T."/>
            <person name="Spannagl M."/>
            <person name="Mayer K.F.X."/>
            <person name="Baldrich P."/>
            <person name="Meyers B.C."/>
            <person name="Huo N."/>
            <person name="Gu Y.Q."/>
            <person name="Zhou H."/>
            <person name="Devos K.M."/>
            <person name="Bennetzen J.L."/>
            <person name="Unver T."/>
            <person name="Budak H."/>
            <person name="Gulick P.J."/>
            <person name="Galiba G."/>
            <person name="Kalapos B."/>
            <person name="Nelson D.R."/>
            <person name="Li P."/>
            <person name="You F.M."/>
            <person name="Luo M.C."/>
            <person name="Dvorak J."/>
        </authorList>
    </citation>
    <scope>NUCLEOTIDE SEQUENCE [LARGE SCALE GENOMIC DNA]</scope>
    <source>
        <strain evidence="11">cv. AL8/78</strain>
    </source>
</reference>
<keyword evidence="5" id="KW-0479">Metal-binding</keyword>
<evidence type="ECO:0000256" key="3">
    <source>
        <dbReference type="ARBA" id="ARBA00022617"/>
    </source>
</evidence>
<dbReference type="Gene3D" id="1.10.630.10">
    <property type="entry name" value="Cytochrome P450"/>
    <property type="match status" value="1"/>
</dbReference>
<keyword evidence="9" id="KW-0503">Monooxygenase</keyword>
<dbReference type="SUPFAM" id="SSF48264">
    <property type="entry name" value="Cytochrome P450"/>
    <property type="match status" value="1"/>
</dbReference>
<keyword evidence="7" id="KW-0560">Oxidoreductase</keyword>
<evidence type="ECO:0000256" key="7">
    <source>
        <dbReference type="ARBA" id="ARBA00023002"/>
    </source>
</evidence>
<dbReference type="GO" id="GO:0004497">
    <property type="term" value="F:monooxygenase activity"/>
    <property type="evidence" value="ECO:0007669"/>
    <property type="project" value="UniProtKB-KW"/>
</dbReference>
<evidence type="ECO:0000256" key="6">
    <source>
        <dbReference type="ARBA" id="ARBA00022989"/>
    </source>
</evidence>
<keyword evidence="12" id="KW-1185">Reference proteome</keyword>
<dbReference type="GO" id="GO:0005506">
    <property type="term" value="F:iron ion binding"/>
    <property type="evidence" value="ECO:0007669"/>
    <property type="project" value="InterPro"/>
</dbReference>
<evidence type="ECO:0000256" key="9">
    <source>
        <dbReference type="ARBA" id="ARBA00023033"/>
    </source>
</evidence>
<dbReference type="PANTHER" id="PTHR24282">
    <property type="entry name" value="CYTOCHROME P450 FAMILY MEMBER"/>
    <property type="match status" value="1"/>
</dbReference>
<evidence type="ECO:0008006" key="13">
    <source>
        <dbReference type="Google" id="ProtNLM"/>
    </source>
</evidence>
<reference evidence="12" key="2">
    <citation type="journal article" date="2017" name="Nat. Plants">
        <title>The Aegilops tauschii genome reveals multiple impacts of transposons.</title>
        <authorList>
            <person name="Zhao G."/>
            <person name="Zou C."/>
            <person name="Li K."/>
            <person name="Wang K."/>
            <person name="Li T."/>
            <person name="Gao L."/>
            <person name="Zhang X."/>
            <person name="Wang H."/>
            <person name="Yang Z."/>
            <person name="Liu X."/>
            <person name="Jiang W."/>
            <person name="Mao L."/>
            <person name="Kong X."/>
            <person name="Jiao Y."/>
            <person name="Jia J."/>
        </authorList>
    </citation>
    <scope>NUCLEOTIDE SEQUENCE [LARGE SCALE GENOMIC DNA]</scope>
    <source>
        <strain evidence="12">cv. AL8/78</strain>
    </source>
</reference>
<reference evidence="12" key="1">
    <citation type="journal article" date="2014" name="Science">
        <title>Ancient hybridizations among the ancestral genomes of bread wheat.</title>
        <authorList>
            <consortium name="International Wheat Genome Sequencing Consortium,"/>
            <person name="Marcussen T."/>
            <person name="Sandve S.R."/>
            <person name="Heier L."/>
            <person name="Spannagl M."/>
            <person name="Pfeifer M."/>
            <person name="Jakobsen K.S."/>
            <person name="Wulff B.B."/>
            <person name="Steuernagel B."/>
            <person name="Mayer K.F."/>
            <person name="Olsen O.A."/>
        </authorList>
    </citation>
    <scope>NUCLEOTIDE SEQUENCE [LARGE SCALE GENOMIC DNA]</scope>
    <source>
        <strain evidence="12">cv. AL8/78</strain>
    </source>
</reference>
<reference evidence="11" key="4">
    <citation type="submission" date="2019-03" db="UniProtKB">
        <authorList>
            <consortium name="EnsemblPlants"/>
        </authorList>
    </citation>
    <scope>IDENTIFICATION</scope>
</reference>
<evidence type="ECO:0000256" key="5">
    <source>
        <dbReference type="ARBA" id="ARBA00022723"/>
    </source>
</evidence>
<evidence type="ECO:0000256" key="4">
    <source>
        <dbReference type="ARBA" id="ARBA00022692"/>
    </source>
</evidence>
<dbReference type="EnsemblPlants" id="AET7Gv20389300.7">
    <property type="protein sequence ID" value="AET7Gv20389300.7"/>
    <property type="gene ID" value="AET7Gv20389300"/>
</dbReference>
<dbReference type="InterPro" id="IPR050665">
    <property type="entry name" value="Cytochrome_P450_Monooxygen"/>
</dbReference>
<accession>A0A453QZS7</accession>
<keyword evidence="10" id="KW-0472">Membrane</keyword>
<evidence type="ECO:0000256" key="2">
    <source>
        <dbReference type="ARBA" id="ARBA00010617"/>
    </source>
</evidence>
<dbReference type="PRINTS" id="PR00463">
    <property type="entry name" value="EP450I"/>
</dbReference>
<sequence length="198" mass="21935">TADVISHTAFGSSYREGKEVFVAQRELQYIAVSTINNVRVPGLEYLPTKTNLRRRQLMGKVRGTLMAIIRERQAAAKESKDYGNDLLGLMLEANASAGAGGQKAAAMSMDEIIDECKTFFFAGHDTTSHLLTWAIFLLGTHPEWQQKLREEVLRECGSTGTPLHGDTLNKLKLVSPYLSHHSEPNNALTSDTHFTCEL</sequence>
<protein>
    <recommendedName>
        <fullName evidence="13">Cytochrome P450</fullName>
    </recommendedName>
</protein>
<dbReference type="AlphaFoldDB" id="A0A453QZS7"/>
<organism evidence="11 12">
    <name type="scientific">Aegilops tauschii subsp. strangulata</name>
    <name type="common">Goatgrass</name>
    <dbReference type="NCBI Taxonomy" id="200361"/>
    <lineage>
        <taxon>Eukaryota</taxon>
        <taxon>Viridiplantae</taxon>
        <taxon>Streptophyta</taxon>
        <taxon>Embryophyta</taxon>
        <taxon>Tracheophyta</taxon>
        <taxon>Spermatophyta</taxon>
        <taxon>Magnoliopsida</taxon>
        <taxon>Liliopsida</taxon>
        <taxon>Poales</taxon>
        <taxon>Poaceae</taxon>
        <taxon>BOP clade</taxon>
        <taxon>Pooideae</taxon>
        <taxon>Triticodae</taxon>
        <taxon>Triticeae</taxon>
        <taxon>Triticinae</taxon>
        <taxon>Aegilops</taxon>
    </lineage>
</organism>
<dbReference type="InterPro" id="IPR002401">
    <property type="entry name" value="Cyt_P450_E_grp-I"/>
</dbReference>
<dbReference type="InterPro" id="IPR001128">
    <property type="entry name" value="Cyt_P450"/>
</dbReference>
<dbReference type="GO" id="GO:0020037">
    <property type="term" value="F:heme binding"/>
    <property type="evidence" value="ECO:0007669"/>
    <property type="project" value="InterPro"/>
</dbReference>